<evidence type="ECO:0000256" key="13">
    <source>
        <dbReference type="ARBA" id="ARBA00068036"/>
    </source>
</evidence>
<feature type="domain" description="Myosin motor" evidence="19">
    <location>
        <begin position="70"/>
        <end position="810"/>
    </location>
</feature>
<sequence length="1912" mass="222316">MGRGKMGQDRYARVWIPDPEEVWRSAELTKDYKQGDATLHLQLEDGKDLEYKLDPKTKALPHLRNPDILVGENDLTALSYLHEPAVLHNLKVRFIDSKLIYTYCGIVLVAINPYETLPIYGTDIINAYSGQNMGDMDPHIFAVAEEAYKQMARDERNQSIIVSGESGAGKTVSAKYAMRYFATVSGSASEANVEDKVLASNPIMEAIGNAKTTRNDNSSRFGKYIEIGFDKRYHIIGANMRTYLLEKSRVVFQADEERNYHIFYQLCASALLPEFKSLNLSSANEFHYTKQGRNPVIDGVDDAKEMSTTRNAFTLLGINESYQKGLFQVLAAILHLGNVEVKDRDADSSMIPPNNSHLSVFCDLLGVAYQDMAHWLCHKKLKTATETYIKPVPRLQVMNSRDALAKHIYAKLFNWIVEHVNKALHSSVKQHSFIGVLDIYGFETFEINSFEQFCINYANEKLQQQFNMHVFKLEQEEYMKEQIPWTLIDFYDNQPCINLIEAKLGVLDLLDEECRHVFKLEQEEYMKEQIPWTLIDFYDNQPCINLIEAKLGVLDLLDEECRMPRGSDDTWAQKLYNTHLKTCALFEKPRMSNKAFIIQHFADKVEYQCEGFLEKNKDTVNEEQINVLKASKFDLLVELFQDEDKVTSPTGIVPAPGGRTRLSVKPNKGKPDQASKEHKKTVGLQFRNSLQLLMETLNATTPHYVRCIKPNDYKLAFTFDPKRAVQQLRACGVLETIRISAAGFPSRWTYQEFFSRYRVLMKQKDVLADKKLTCRNVLEKLVQDQDKYQFGKTKIFFRAGQVAYLEKLRADKLRAACIRIQKTIRCWLERKKYLRMKQAAVVIQRYVRGYQARCLAKFLRRTRAAIVIQKYQRMYIQRTSYRRKRNAALAMQCILRAYMARQQYKALLREHKAIIIQKMVRGWLARRWYKRSLEALVYLQCCLRRMRAKRELKKLKIEARSVEHYKKLNIGMENKIMQLQRKVDEQHKENRVLGERLNGLEHAHATESERLRKDLTRLRGVEEEAKNNANRVTTLQEELEKLRKDLQNTQKEKKAIEDWAKTYQDEMEKMISELREQNDLLKNEKNDLNRLIQEQSQQWTEKLQRSLKEETSQLESDLNEERSRYQNLLTEHLRLEEKYDDLKEEISLSLHVPKPGHRRTDSTHSSNESEYTYNSEFTEAEEGARGAEDVTKGAALDMALFLKLQKRVTELEQEKQGLQNELDRKDEQFQRARARDDEEHKKARGAELEYESLKRQELESENKKLRHNLSEMHRTLAGKDGSTSAYKVLMEQLNSTNEELEVRKEEVLILRSQLVSQKEAMQHKETMTEPLHYVEDVHKLTDAKEISQAYMGLKDTNRSPLPDMRKMNEDGELWLVYEGLKETNRLLESQLQAQRRSHEAELESLRGELHCVKEENQRQQQLLTQNLQLPPEARIEASLQHEITRLTNENLDFPVENPKVYKINILRRIIDLMEQLEKQDKTVRKLKKQLKVFAKKINDLEGGQVENVSPGQMADEPIRPVNIPRREKDFQGMLEYKKEDELKLVKNLILELKPRGVAVNLIPGLPAYILFMCLRHADYINDDQKVRALLTSIINSIKKILKKRGDDFETVSFWLANTCRFLHCLKQYSGDEQFMKFNSSKQNEHCLSNFDLAEYRQVLSDLAIQIYQQLIKCMENILQPMIVSGMLEHETIQGVSGVKPTGLRKRTSSVADEGTFTLDSIIRQLNSFHSIMCHHGNDPELIKQVVKQQFYIIGAVTLNNLLLRKDMCSWSKGMQIRYNVSQLEEWLREKNLMVCGAKETLEPLIQAAQLLQVKKKTDEDAEAICSMCNSMSTAQIVKVLNLYTPVNAFEERVSVTFIRTIQNRLRDRKESPQLLLDTKVIYPVTFPFNPSSLALDTIQIPTSLNLCFLNRV</sequence>
<evidence type="ECO:0000259" key="18">
    <source>
        <dbReference type="PROSITE" id="PS51126"/>
    </source>
</evidence>
<comment type="catalytic activity">
    <reaction evidence="11">
        <text>ATP + H2O = ADP + phosphate + H(+)</text>
        <dbReference type="Rhea" id="RHEA:13065"/>
        <dbReference type="ChEBI" id="CHEBI:15377"/>
        <dbReference type="ChEBI" id="CHEBI:15378"/>
        <dbReference type="ChEBI" id="CHEBI:30616"/>
        <dbReference type="ChEBI" id="CHEBI:43474"/>
        <dbReference type="ChEBI" id="CHEBI:456216"/>
    </reaction>
    <physiologicalReaction direction="left-to-right" evidence="11">
        <dbReference type="Rhea" id="RHEA:13066"/>
    </physiologicalReaction>
</comment>
<feature type="coiled-coil region" evidence="16">
    <location>
        <begin position="1201"/>
        <end position="1310"/>
    </location>
</feature>
<comment type="function">
    <text evidence="12">Processive actin-based motor that can move in large steps approximating the 36-nm pseudo-repeat of the actin filament. Can hydrolyze ATP in the presence of actin, which is essential for its function as a motor protein. Involved in melanosome transport. Also mediates the transport of vesicles to the plasma membrane. May also be required for some polarization process involved in dendrite formation.</text>
</comment>
<keyword evidence="8 15" id="KW-0518">Myosin</keyword>
<dbReference type="InterPro" id="IPR000048">
    <property type="entry name" value="IQ_motif_EF-hand-BS"/>
</dbReference>
<feature type="coiled-coil region" evidence="16">
    <location>
        <begin position="1377"/>
        <end position="1422"/>
    </location>
</feature>
<evidence type="ECO:0000256" key="7">
    <source>
        <dbReference type="ARBA" id="ARBA00023054"/>
    </source>
</evidence>
<evidence type="ECO:0000256" key="10">
    <source>
        <dbReference type="ARBA" id="ARBA00023203"/>
    </source>
</evidence>
<dbReference type="Gene3D" id="3.30.70.1590">
    <property type="match status" value="1"/>
</dbReference>
<dbReference type="InterPro" id="IPR001609">
    <property type="entry name" value="Myosin_head_motor_dom-like"/>
</dbReference>
<evidence type="ECO:0000256" key="12">
    <source>
        <dbReference type="ARBA" id="ARBA00054098"/>
    </source>
</evidence>
<feature type="region of interest" description="Actin-binding" evidence="15">
    <location>
        <begin position="690"/>
        <end position="712"/>
    </location>
</feature>
<feature type="compositionally biased region" description="Low complexity" evidence="17">
    <location>
        <begin position="1165"/>
        <end position="1176"/>
    </location>
</feature>
<keyword evidence="4 15" id="KW-0547">Nucleotide-binding</keyword>
<dbReference type="InterPro" id="IPR027417">
    <property type="entry name" value="P-loop_NTPase"/>
</dbReference>
<dbReference type="SMART" id="SM00242">
    <property type="entry name" value="MYSc"/>
    <property type="match status" value="1"/>
</dbReference>
<organism evidence="21 22">
    <name type="scientific">Silurus asotus</name>
    <name type="common">Amur catfish</name>
    <name type="synonym">Parasilurus asotus</name>
    <dbReference type="NCBI Taxonomy" id="30991"/>
    <lineage>
        <taxon>Eukaryota</taxon>
        <taxon>Metazoa</taxon>
        <taxon>Chordata</taxon>
        <taxon>Craniata</taxon>
        <taxon>Vertebrata</taxon>
        <taxon>Euteleostomi</taxon>
        <taxon>Actinopterygii</taxon>
        <taxon>Neopterygii</taxon>
        <taxon>Teleostei</taxon>
        <taxon>Ostariophysi</taxon>
        <taxon>Siluriformes</taxon>
        <taxon>Siluridae</taxon>
        <taxon>Silurus</taxon>
    </lineage>
</organism>
<evidence type="ECO:0000256" key="8">
    <source>
        <dbReference type="ARBA" id="ARBA00023123"/>
    </source>
</evidence>
<dbReference type="GO" id="GO:0005524">
    <property type="term" value="F:ATP binding"/>
    <property type="evidence" value="ECO:0007669"/>
    <property type="project" value="UniProtKB-UniRule"/>
</dbReference>
<evidence type="ECO:0000256" key="14">
    <source>
        <dbReference type="ARBA" id="ARBA00076270"/>
    </source>
</evidence>
<dbReference type="GO" id="GO:0016459">
    <property type="term" value="C:myosin complex"/>
    <property type="evidence" value="ECO:0007669"/>
    <property type="project" value="UniProtKB-KW"/>
</dbReference>
<dbReference type="EMBL" id="MU567224">
    <property type="protein sequence ID" value="KAI5611367.1"/>
    <property type="molecule type" value="Genomic_DNA"/>
</dbReference>
<dbReference type="GO" id="GO:0000146">
    <property type="term" value="F:microfilament motor activity"/>
    <property type="evidence" value="ECO:0007669"/>
    <property type="project" value="TreeGrafter"/>
</dbReference>
<dbReference type="InterPro" id="IPR058662">
    <property type="entry name" value="Myo5a/b_dom"/>
</dbReference>
<dbReference type="SMART" id="SM00015">
    <property type="entry name" value="IQ"/>
    <property type="match status" value="6"/>
</dbReference>
<dbReference type="PANTHER" id="PTHR13140:SF273">
    <property type="entry name" value="UNCONVENTIONAL MYOSIN-VA"/>
    <property type="match status" value="1"/>
</dbReference>
<keyword evidence="22" id="KW-1185">Reference proteome</keyword>
<feature type="region of interest" description="Disordered" evidence="17">
    <location>
        <begin position="1153"/>
        <end position="1183"/>
    </location>
</feature>
<feature type="coiled-coil region" evidence="16">
    <location>
        <begin position="1469"/>
        <end position="1496"/>
    </location>
</feature>
<reference evidence="21" key="1">
    <citation type="submission" date="2018-07" db="EMBL/GenBank/DDBJ databases">
        <title>Comparative genomics of catfishes provides insights into carnivory and benthic adaptation.</title>
        <authorList>
            <person name="Zhang Y."/>
            <person name="Wang D."/>
            <person name="Peng Z."/>
            <person name="Zheng S."/>
            <person name="Shao F."/>
            <person name="Tao W."/>
        </authorList>
    </citation>
    <scope>NUCLEOTIDE SEQUENCE</scope>
    <source>
        <strain evidence="21">Chongqing</strain>
    </source>
</reference>
<dbReference type="InterPro" id="IPR004009">
    <property type="entry name" value="SH3_Myosin"/>
</dbReference>
<evidence type="ECO:0000256" key="4">
    <source>
        <dbReference type="ARBA" id="ARBA00022741"/>
    </source>
</evidence>
<evidence type="ECO:0000256" key="6">
    <source>
        <dbReference type="ARBA" id="ARBA00022860"/>
    </source>
</evidence>
<keyword evidence="2" id="KW-0597">Phosphoprotein</keyword>
<dbReference type="SUPFAM" id="SSF52540">
    <property type="entry name" value="P-loop containing nucleoside triphosphate hydrolases"/>
    <property type="match status" value="3"/>
</dbReference>
<dbReference type="PRINTS" id="PR00193">
    <property type="entry name" value="MYOSINHEAVY"/>
</dbReference>
<dbReference type="PANTHER" id="PTHR13140">
    <property type="entry name" value="MYOSIN"/>
    <property type="match status" value="1"/>
</dbReference>
<feature type="domain" description="Dilute" evidence="18">
    <location>
        <begin position="1591"/>
        <end position="1867"/>
    </location>
</feature>
<feature type="binding site" evidence="15">
    <location>
        <begin position="164"/>
        <end position="171"/>
    </location>
    <ligand>
        <name>ATP</name>
        <dbReference type="ChEBI" id="CHEBI:30616"/>
    </ligand>
</feature>
<proteinExistence type="inferred from homology"/>
<dbReference type="GO" id="GO:0005516">
    <property type="term" value="F:calmodulin binding"/>
    <property type="evidence" value="ECO:0007669"/>
    <property type="project" value="UniProtKB-KW"/>
</dbReference>
<comment type="caution">
    <text evidence="21">The sequence shown here is derived from an EMBL/GenBank/DDBJ whole genome shotgun (WGS) entry which is preliminary data.</text>
</comment>
<dbReference type="PROSITE" id="PS51126">
    <property type="entry name" value="DILUTE"/>
    <property type="match status" value="1"/>
</dbReference>
<dbReference type="PROSITE" id="PS50096">
    <property type="entry name" value="IQ"/>
    <property type="match status" value="5"/>
</dbReference>
<dbReference type="PROSITE" id="PS51844">
    <property type="entry name" value="SH3_LIKE"/>
    <property type="match status" value="1"/>
</dbReference>
<evidence type="ECO:0000256" key="9">
    <source>
        <dbReference type="ARBA" id="ARBA00023175"/>
    </source>
</evidence>
<dbReference type="Gene3D" id="1.20.5.190">
    <property type="match status" value="3"/>
</dbReference>
<dbReference type="Pfam" id="PF00612">
    <property type="entry name" value="IQ"/>
    <property type="match status" value="5"/>
</dbReference>
<evidence type="ECO:0000313" key="22">
    <source>
        <dbReference type="Proteomes" id="UP001205998"/>
    </source>
</evidence>
<accession>A0AAD5FDD9</accession>
<dbReference type="FunFam" id="3.30.70.1590:FF:000003">
    <property type="entry name" value="Myosin-Va isoform 1"/>
    <property type="match status" value="1"/>
</dbReference>
<dbReference type="Gene3D" id="3.40.850.10">
    <property type="entry name" value="Kinesin motor domain"/>
    <property type="match status" value="2"/>
</dbReference>
<feature type="domain" description="Myosin N-terminal SH3-like" evidence="20">
    <location>
        <begin position="9"/>
        <end position="61"/>
    </location>
</feature>
<keyword evidence="10 15" id="KW-0009">Actin-binding</keyword>
<evidence type="ECO:0000256" key="1">
    <source>
        <dbReference type="ARBA" id="ARBA00008314"/>
    </source>
</evidence>
<keyword evidence="9 15" id="KW-0505">Motor protein</keyword>
<dbReference type="SMART" id="SM01132">
    <property type="entry name" value="DIL"/>
    <property type="match status" value="1"/>
</dbReference>
<dbReference type="GO" id="GO:0016020">
    <property type="term" value="C:membrane"/>
    <property type="evidence" value="ECO:0007669"/>
    <property type="project" value="TreeGrafter"/>
</dbReference>
<evidence type="ECO:0000256" key="3">
    <source>
        <dbReference type="ARBA" id="ARBA00022737"/>
    </source>
</evidence>
<evidence type="ECO:0000313" key="21">
    <source>
        <dbReference type="EMBL" id="KAI5611367.1"/>
    </source>
</evidence>
<protein>
    <recommendedName>
        <fullName evidence="13">Unconventional myosin-Va</fullName>
    </recommendedName>
    <alternativeName>
        <fullName evidence="14">Dilute myosin heavy chain, non-muscle</fullName>
    </alternativeName>
</protein>
<keyword evidence="3" id="KW-0677">Repeat</keyword>
<dbReference type="InterPro" id="IPR036103">
    <property type="entry name" value="MYSc_Myo5"/>
</dbReference>
<evidence type="ECO:0000259" key="20">
    <source>
        <dbReference type="PROSITE" id="PS51844"/>
    </source>
</evidence>
<dbReference type="FunFam" id="1.20.5.190:FF:000006">
    <property type="entry name" value="Myosin VA"/>
    <property type="match status" value="1"/>
</dbReference>
<dbReference type="InterPro" id="IPR036961">
    <property type="entry name" value="Kinesin_motor_dom_sf"/>
</dbReference>
<dbReference type="Proteomes" id="UP001205998">
    <property type="component" value="Unassembled WGS sequence"/>
</dbReference>
<keyword evidence="5 15" id="KW-0067">ATP-binding</keyword>
<dbReference type="FunFam" id="1.20.5.190:FF:000001">
    <property type="entry name" value="unconventional myosin-Va"/>
    <property type="match status" value="1"/>
</dbReference>
<dbReference type="Pfam" id="PF00063">
    <property type="entry name" value="Myosin_head"/>
    <property type="match status" value="2"/>
</dbReference>
<dbReference type="Gene3D" id="1.20.58.530">
    <property type="match status" value="2"/>
</dbReference>
<evidence type="ECO:0000256" key="5">
    <source>
        <dbReference type="ARBA" id="ARBA00022840"/>
    </source>
</evidence>
<dbReference type="Gene3D" id="1.10.10.820">
    <property type="match status" value="1"/>
</dbReference>
<feature type="coiled-coil region" evidence="16">
    <location>
        <begin position="945"/>
        <end position="1145"/>
    </location>
</feature>
<dbReference type="PROSITE" id="PS51456">
    <property type="entry name" value="MYOSIN_MOTOR"/>
    <property type="match status" value="1"/>
</dbReference>
<evidence type="ECO:0000256" key="15">
    <source>
        <dbReference type="PROSITE-ProRule" id="PRU00782"/>
    </source>
</evidence>
<dbReference type="FunFam" id="3.40.850.10:FF:000089">
    <property type="entry name" value="Myosin VC"/>
    <property type="match status" value="1"/>
</dbReference>
<dbReference type="Pfam" id="PF01843">
    <property type="entry name" value="DIL"/>
    <property type="match status" value="1"/>
</dbReference>
<evidence type="ECO:0000259" key="19">
    <source>
        <dbReference type="PROSITE" id="PS51456"/>
    </source>
</evidence>
<dbReference type="CDD" id="cd01380">
    <property type="entry name" value="MYSc_Myo5"/>
    <property type="match status" value="1"/>
</dbReference>
<evidence type="ECO:0000256" key="17">
    <source>
        <dbReference type="SAM" id="MobiDB-lite"/>
    </source>
</evidence>
<name>A0AAD5FDD9_SILAS</name>
<dbReference type="FunFam" id="1.10.10.820:FF:000001">
    <property type="entry name" value="Myosin heavy chain"/>
    <property type="match status" value="1"/>
</dbReference>
<dbReference type="GO" id="GO:0005737">
    <property type="term" value="C:cytoplasm"/>
    <property type="evidence" value="ECO:0007669"/>
    <property type="project" value="TreeGrafter"/>
</dbReference>
<dbReference type="Pfam" id="PF25966">
    <property type="entry name" value="Myo5a"/>
    <property type="match status" value="1"/>
</dbReference>
<dbReference type="Gene3D" id="1.20.120.720">
    <property type="entry name" value="Myosin VI head, motor domain, U50 subdomain"/>
    <property type="match status" value="1"/>
</dbReference>
<evidence type="ECO:0000256" key="2">
    <source>
        <dbReference type="ARBA" id="ARBA00022553"/>
    </source>
</evidence>
<evidence type="ECO:0000256" key="16">
    <source>
        <dbReference type="SAM" id="Coils"/>
    </source>
</evidence>
<keyword evidence="7 16" id="KW-0175">Coiled coil</keyword>
<dbReference type="GO" id="GO:0007015">
    <property type="term" value="P:actin filament organization"/>
    <property type="evidence" value="ECO:0007669"/>
    <property type="project" value="TreeGrafter"/>
</dbReference>
<keyword evidence="6" id="KW-0112">Calmodulin-binding</keyword>
<dbReference type="GO" id="GO:0051015">
    <property type="term" value="F:actin filament binding"/>
    <property type="evidence" value="ECO:0007669"/>
    <property type="project" value="TreeGrafter"/>
</dbReference>
<dbReference type="GO" id="GO:0048731">
    <property type="term" value="P:system development"/>
    <property type="evidence" value="ECO:0007669"/>
    <property type="project" value="UniProtKB-ARBA"/>
</dbReference>
<comment type="similarity">
    <text evidence="1 15">Belongs to the TRAFAC class myosin-kinesin ATPase superfamily. Myosin family.</text>
</comment>
<gene>
    <name evidence="21" type="ORF">C0J50_4890</name>
</gene>
<evidence type="ECO:0000256" key="11">
    <source>
        <dbReference type="ARBA" id="ARBA00048778"/>
    </source>
</evidence>
<dbReference type="InterPro" id="IPR002710">
    <property type="entry name" value="Dilute_dom"/>
</dbReference>